<evidence type="ECO:0000313" key="2">
    <source>
        <dbReference type="Proteomes" id="UP001054252"/>
    </source>
</evidence>
<sequence>MISSESSVFVGSSHECMAFATFPDLGSEARLRGSARDTRPLAFALTLSHLKDDTW</sequence>
<dbReference type="AlphaFoldDB" id="A0AAV5JVH6"/>
<proteinExistence type="predicted"/>
<name>A0AAV5JVH6_9ROSI</name>
<evidence type="ECO:0000313" key="1">
    <source>
        <dbReference type="EMBL" id="GKV15374.1"/>
    </source>
</evidence>
<dbReference type="EMBL" id="BPVZ01000043">
    <property type="protein sequence ID" value="GKV15374.1"/>
    <property type="molecule type" value="Genomic_DNA"/>
</dbReference>
<comment type="caution">
    <text evidence="1">The sequence shown here is derived from an EMBL/GenBank/DDBJ whole genome shotgun (WGS) entry which is preliminary data.</text>
</comment>
<reference evidence="1 2" key="1">
    <citation type="journal article" date="2021" name="Commun. Biol.">
        <title>The genome of Shorea leprosula (Dipterocarpaceae) highlights the ecological relevance of drought in aseasonal tropical rainforests.</title>
        <authorList>
            <person name="Ng K.K.S."/>
            <person name="Kobayashi M.J."/>
            <person name="Fawcett J.A."/>
            <person name="Hatakeyama M."/>
            <person name="Paape T."/>
            <person name="Ng C.H."/>
            <person name="Ang C.C."/>
            <person name="Tnah L.H."/>
            <person name="Lee C.T."/>
            <person name="Nishiyama T."/>
            <person name="Sese J."/>
            <person name="O'Brien M.J."/>
            <person name="Copetti D."/>
            <person name="Mohd Noor M.I."/>
            <person name="Ong R.C."/>
            <person name="Putra M."/>
            <person name="Sireger I.Z."/>
            <person name="Indrioko S."/>
            <person name="Kosugi Y."/>
            <person name="Izuno A."/>
            <person name="Isagi Y."/>
            <person name="Lee S.L."/>
            <person name="Shimizu K.K."/>
        </authorList>
    </citation>
    <scope>NUCLEOTIDE SEQUENCE [LARGE SCALE GENOMIC DNA]</scope>
    <source>
        <strain evidence="1">214</strain>
    </source>
</reference>
<protein>
    <submittedName>
        <fullName evidence="1">Uncharacterized protein</fullName>
    </submittedName>
</protein>
<accession>A0AAV5JVH6</accession>
<dbReference type="Proteomes" id="UP001054252">
    <property type="component" value="Unassembled WGS sequence"/>
</dbReference>
<keyword evidence="2" id="KW-1185">Reference proteome</keyword>
<organism evidence="1 2">
    <name type="scientific">Rubroshorea leprosula</name>
    <dbReference type="NCBI Taxonomy" id="152421"/>
    <lineage>
        <taxon>Eukaryota</taxon>
        <taxon>Viridiplantae</taxon>
        <taxon>Streptophyta</taxon>
        <taxon>Embryophyta</taxon>
        <taxon>Tracheophyta</taxon>
        <taxon>Spermatophyta</taxon>
        <taxon>Magnoliopsida</taxon>
        <taxon>eudicotyledons</taxon>
        <taxon>Gunneridae</taxon>
        <taxon>Pentapetalae</taxon>
        <taxon>rosids</taxon>
        <taxon>malvids</taxon>
        <taxon>Malvales</taxon>
        <taxon>Dipterocarpaceae</taxon>
        <taxon>Rubroshorea</taxon>
    </lineage>
</organism>
<gene>
    <name evidence="1" type="ORF">SLEP1_g26167</name>
</gene>